<name>A0AAV4I3G5_9GAST</name>
<feature type="compositionally biased region" description="Basic and acidic residues" evidence="1">
    <location>
        <begin position="28"/>
        <end position="42"/>
    </location>
</feature>
<organism evidence="2 3">
    <name type="scientific">Elysia marginata</name>
    <dbReference type="NCBI Taxonomy" id="1093978"/>
    <lineage>
        <taxon>Eukaryota</taxon>
        <taxon>Metazoa</taxon>
        <taxon>Spiralia</taxon>
        <taxon>Lophotrochozoa</taxon>
        <taxon>Mollusca</taxon>
        <taxon>Gastropoda</taxon>
        <taxon>Heterobranchia</taxon>
        <taxon>Euthyneura</taxon>
        <taxon>Panpulmonata</taxon>
        <taxon>Sacoglossa</taxon>
        <taxon>Placobranchoidea</taxon>
        <taxon>Plakobranchidae</taxon>
        <taxon>Elysia</taxon>
    </lineage>
</organism>
<accession>A0AAV4I3G5</accession>
<evidence type="ECO:0000313" key="2">
    <source>
        <dbReference type="EMBL" id="GFS03536.1"/>
    </source>
</evidence>
<sequence>MFDGYHRKPLPSLEPQSLNLDDCYTSSEEFHSGDQSGADKTRSSHNGHPYRSESPGSGHQPQVFVDFEDFVLKFNVIVRALVDAAKAVEKKAGEEKVDIDRKSKSVMSSSGSGLVKLACLRGQVKTSTLLVGIRVFIRSKGEKGGRALC</sequence>
<dbReference type="EMBL" id="BMAT01013001">
    <property type="protein sequence ID" value="GFS03536.1"/>
    <property type="molecule type" value="Genomic_DNA"/>
</dbReference>
<comment type="caution">
    <text evidence="2">The sequence shown here is derived from an EMBL/GenBank/DDBJ whole genome shotgun (WGS) entry which is preliminary data.</text>
</comment>
<feature type="region of interest" description="Disordered" evidence="1">
    <location>
        <begin position="1"/>
        <end position="59"/>
    </location>
</feature>
<dbReference type="Proteomes" id="UP000762676">
    <property type="component" value="Unassembled WGS sequence"/>
</dbReference>
<proteinExistence type="predicted"/>
<evidence type="ECO:0000256" key="1">
    <source>
        <dbReference type="SAM" id="MobiDB-lite"/>
    </source>
</evidence>
<evidence type="ECO:0000313" key="3">
    <source>
        <dbReference type="Proteomes" id="UP000762676"/>
    </source>
</evidence>
<keyword evidence="3" id="KW-1185">Reference proteome</keyword>
<feature type="compositionally biased region" description="Polar residues" evidence="1">
    <location>
        <begin position="14"/>
        <end position="27"/>
    </location>
</feature>
<protein>
    <submittedName>
        <fullName evidence="2">Uncharacterized protein</fullName>
    </submittedName>
</protein>
<dbReference type="AlphaFoldDB" id="A0AAV4I3G5"/>
<reference evidence="2 3" key="1">
    <citation type="journal article" date="2021" name="Elife">
        <title>Chloroplast acquisition without the gene transfer in kleptoplastic sea slugs, Plakobranchus ocellatus.</title>
        <authorList>
            <person name="Maeda T."/>
            <person name="Takahashi S."/>
            <person name="Yoshida T."/>
            <person name="Shimamura S."/>
            <person name="Takaki Y."/>
            <person name="Nagai Y."/>
            <person name="Toyoda A."/>
            <person name="Suzuki Y."/>
            <person name="Arimoto A."/>
            <person name="Ishii H."/>
            <person name="Satoh N."/>
            <person name="Nishiyama T."/>
            <person name="Hasebe M."/>
            <person name="Maruyama T."/>
            <person name="Minagawa J."/>
            <person name="Obokata J."/>
            <person name="Shigenobu S."/>
        </authorList>
    </citation>
    <scope>NUCLEOTIDE SEQUENCE [LARGE SCALE GENOMIC DNA]</scope>
</reference>
<gene>
    <name evidence="2" type="ORF">ElyMa_006473300</name>
</gene>